<accession>A0A2Z6B2X1</accession>
<dbReference type="Proteomes" id="UP000269883">
    <property type="component" value="Chromosome"/>
</dbReference>
<evidence type="ECO:0000313" key="2">
    <source>
        <dbReference type="Proteomes" id="UP000269883"/>
    </source>
</evidence>
<name>A0A2Z6B2X1_9BACT</name>
<sequence length="56" mass="6183">MDVQVCSKDFHALGVVAGFIKNIGTIVVTAMPRKWKGECPGEEWRLLPRSVDGLAR</sequence>
<organism evidence="1 2">
    <name type="scientific">Desulfovibrio ferrophilus</name>
    <dbReference type="NCBI Taxonomy" id="241368"/>
    <lineage>
        <taxon>Bacteria</taxon>
        <taxon>Pseudomonadati</taxon>
        <taxon>Thermodesulfobacteriota</taxon>
        <taxon>Desulfovibrionia</taxon>
        <taxon>Desulfovibrionales</taxon>
        <taxon>Desulfovibrionaceae</taxon>
        <taxon>Desulfovibrio</taxon>
    </lineage>
</organism>
<gene>
    <name evidence="1" type="ORF">DFE_3034</name>
</gene>
<protein>
    <submittedName>
        <fullName evidence="1">Uncharacterized protein</fullName>
    </submittedName>
</protein>
<evidence type="ECO:0000313" key="1">
    <source>
        <dbReference type="EMBL" id="BBD09760.1"/>
    </source>
</evidence>
<dbReference type="EMBL" id="AP017378">
    <property type="protein sequence ID" value="BBD09760.1"/>
    <property type="molecule type" value="Genomic_DNA"/>
</dbReference>
<proteinExistence type="predicted"/>
<dbReference type="AlphaFoldDB" id="A0A2Z6B2X1"/>
<keyword evidence="2" id="KW-1185">Reference proteome</keyword>
<dbReference type="KEGG" id="dfl:DFE_3034"/>
<reference evidence="1 2" key="1">
    <citation type="journal article" date="2018" name="Sci. Adv.">
        <title>Multi-heme cytochromes provide a pathway for survival in energy-limited environments.</title>
        <authorList>
            <person name="Deng X."/>
            <person name="Dohmae N."/>
            <person name="Nealson K.H."/>
            <person name="Hashimoto K."/>
            <person name="Okamoto A."/>
        </authorList>
    </citation>
    <scope>NUCLEOTIDE SEQUENCE [LARGE SCALE GENOMIC DNA]</scope>
    <source>
        <strain evidence="1 2">IS5</strain>
    </source>
</reference>